<feature type="transmembrane region" description="Helical" evidence="1">
    <location>
        <begin position="31"/>
        <end position="52"/>
    </location>
</feature>
<dbReference type="Pfam" id="PF00563">
    <property type="entry name" value="EAL"/>
    <property type="match status" value="1"/>
</dbReference>
<dbReference type="PANTHER" id="PTHR44757:SF2">
    <property type="entry name" value="BIOFILM ARCHITECTURE MAINTENANCE PROTEIN MBAA"/>
    <property type="match status" value="1"/>
</dbReference>
<dbReference type="EMBL" id="JBHUEH010000011">
    <property type="protein sequence ID" value="MFD1885220.1"/>
    <property type="molecule type" value="Genomic_DNA"/>
</dbReference>
<feature type="transmembrane region" description="Helical" evidence="1">
    <location>
        <begin position="207"/>
        <end position="226"/>
    </location>
</feature>
<keyword evidence="1" id="KW-0472">Membrane</keyword>
<feature type="transmembrane region" description="Helical" evidence="1">
    <location>
        <begin position="174"/>
        <end position="195"/>
    </location>
</feature>
<name>A0ABW4RGD2_9BACL</name>
<dbReference type="SMART" id="SM00052">
    <property type="entry name" value="EAL"/>
    <property type="match status" value="1"/>
</dbReference>
<dbReference type="SUPFAM" id="SSF55073">
    <property type="entry name" value="Nucleotide cyclase"/>
    <property type="match status" value="1"/>
</dbReference>
<evidence type="ECO:0000256" key="1">
    <source>
        <dbReference type="SAM" id="Phobius"/>
    </source>
</evidence>
<feature type="transmembrane region" description="Helical" evidence="1">
    <location>
        <begin position="106"/>
        <end position="123"/>
    </location>
</feature>
<dbReference type="PANTHER" id="PTHR44757">
    <property type="entry name" value="DIGUANYLATE CYCLASE DGCP"/>
    <property type="match status" value="1"/>
</dbReference>
<dbReference type="InterPro" id="IPR001633">
    <property type="entry name" value="EAL_dom"/>
</dbReference>
<dbReference type="Proteomes" id="UP001597233">
    <property type="component" value="Unassembled WGS sequence"/>
</dbReference>
<comment type="caution">
    <text evidence="4">The sequence shown here is derived from an EMBL/GenBank/DDBJ whole genome shotgun (WGS) entry which is preliminary data.</text>
</comment>
<evidence type="ECO:0000259" key="2">
    <source>
        <dbReference type="PROSITE" id="PS50883"/>
    </source>
</evidence>
<feature type="transmembrane region" description="Helical" evidence="1">
    <location>
        <begin position="7"/>
        <end position="25"/>
    </location>
</feature>
<dbReference type="SUPFAM" id="SSF141868">
    <property type="entry name" value="EAL domain-like"/>
    <property type="match status" value="1"/>
</dbReference>
<feature type="transmembrane region" description="Helical" evidence="1">
    <location>
        <begin position="232"/>
        <end position="252"/>
    </location>
</feature>
<dbReference type="Gene3D" id="3.30.70.270">
    <property type="match status" value="1"/>
</dbReference>
<protein>
    <submittedName>
        <fullName evidence="4">Bifunctional diguanylate cyclase/phosphodiesterase</fullName>
    </submittedName>
</protein>
<evidence type="ECO:0000313" key="4">
    <source>
        <dbReference type="EMBL" id="MFD1885220.1"/>
    </source>
</evidence>
<dbReference type="RefSeq" id="WP_347326616.1">
    <property type="nucleotide sequence ID" value="NZ_JBCGUH010000014.1"/>
</dbReference>
<dbReference type="CDD" id="cd01949">
    <property type="entry name" value="GGDEF"/>
    <property type="match status" value="1"/>
</dbReference>
<dbReference type="Pfam" id="PF00990">
    <property type="entry name" value="GGDEF"/>
    <property type="match status" value="1"/>
</dbReference>
<dbReference type="PROSITE" id="PS50883">
    <property type="entry name" value="EAL"/>
    <property type="match status" value="1"/>
</dbReference>
<keyword evidence="1" id="KW-0812">Transmembrane</keyword>
<keyword evidence="5" id="KW-1185">Reference proteome</keyword>
<evidence type="ECO:0000259" key="3">
    <source>
        <dbReference type="PROSITE" id="PS50887"/>
    </source>
</evidence>
<dbReference type="InterPro" id="IPR035919">
    <property type="entry name" value="EAL_sf"/>
</dbReference>
<dbReference type="InterPro" id="IPR052155">
    <property type="entry name" value="Biofilm_reg_signaling"/>
</dbReference>
<proteinExistence type="predicted"/>
<feature type="transmembrane region" description="Helical" evidence="1">
    <location>
        <begin position="135"/>
        <end position="154"/>
    </location>
</feature>
<feature type="transmembrane region" description="Helical" evidence="1">
    <location>
        <begin position="281"/>
        <end position="299"/>
    </location>
</feature>
<accession>A0ABW4RGD2</accession>
<evidence type="ECO:0000313" key="5">
    <source>
        <dbReference type="Proteomes" id="UP001597233"/>
    </source>
</evidence>
<feature type="domain" description="EAL" evidence="2">
    <location>
        <begin position="516"/>
        <end position="770"/>
    </location>
</feature>
<dbReference type="PROSITE" id="PS50887">
    <property type="entry name" value="GGDEF"/>
    <property type="match status" value="1"/>
</dbReference>
<reference evidence="5" key="1">
    <citation type="journal article" date="2019" name="Int. J. Syst. Evol. Microbiol.">
        <title>The Global Catalogue of Microorganisms (GCM) 10K type strain sequencing project: providing services to taxonomists for standard genome sequencing and annotation.</title>
        <authorList>
            <consortium name="The Broad Institute Genomics Platform"/>
            <consortium name="The Broad Institute Genome Sequencing Center for Infectious Disease"/>
            <person name="Wu L."/>
            <person name="Ma J."/>
        </authorList>
    </citation>
    <scope>NUCLEOTIDE SEQUENCE [LARGE SCALE GENOMIC DNA]</scope>
    <source>
        <strain evidence="5">CCUG 54950</strain>
    </source>
</reference>
<feature type="domain" description="GGDEF" evidence="3">
    <location>
        <begin position="374"/>
        <end position="507"/>
    </location>
</feature>
<organism evidence="4 5">
    <name type="scientific">Paenibacillus wenxiniae</name>
    <dbReference type="NCBI Taxonomy" id="1636843"/>
    <lineage>
        <taxon>Bacteria</taxon>
        <taxon>Bacillati</taxon>
        <taxon>Bacillota</taxon>
        <taxon>Bacilli</taxon>
        <taxon>Bacillales</taxon>
        <taxon>Paenibacillaceae</taxon>
        <taxon>Paenibacillus</taxon>
    </lineage>
</organism>
<dbReference type="InterPro" id="IPR029787">
    <property type="entry name" value="Nucleotide_cyclase"/>
</dbReference>
<gene>
    <name evidence="4" type="ORF">ACFSC9_06735</name>
</gene>
<dbReference type="InterPro" id="IPR043128">
    <property type="entry name" value="Rev_trsase/Diguanyl_cyclase"/>
</dbReference>
<dbReference type="Gene3D" id="3.20.20.450">
    <property type="entry name" value="EAL domain"/>
    <property type="match status" value="1"/>
</dbReference>
<dbReference type="InterPro" id="IPR000160">
    <property type="entry name" value="GGDEF_dom"/>
</dbReference>
<feature type="transmembrane region" description="Helical" evidence="1">
    <location>
        <begin position="64"/>
        <end position="86"/>
    </location>
</feature>
<dbReference type="SMART" id="SM00267">
    <property type="entry name" value="GGDEF"/>
    <property type="match status" value="1"/>
</dbReference>
<dbReference type="CDD" id="cd01948">
    <property type="entry name" value="EAL"/>
    <property type="match status" value="1"/>
</dbReference>
<keyword evidence="1" id="KW-1133">Transmembrane helix</keyword>
<sequence length="788" mass="90257">MYRYRHFAYIAAVGLLVNYFILFIFRQNDNVLTWVVPLFNIITPLLTTVILFTVSYRSKGYNRIFWGLLTASHLCYSFSIFFSSILHTNPSLIPSLIPSLFGFADFFWMLHNLCIFVALLLLGQRSLRGLGKIQFLLDTSIFMLTIVAISWALIVEPIMWRNMHENGGNWTYLLVNLSYPLVELVLIFMLVLLLFVRVDRQHNRVGWLLMGSLLVFAAADMIYFYMLEHDMYHIGSWIDPLWSASLLLSALAGTEFLKQPSTQDVLPVAYASNARGWIKRFLPYVSVTVLLLIVIPRQFASFDMLLLSCMLGILLISIRQLLSLSENDTLLLRLRQHLRRSDHAARHDELTGLPNRRQFYEQLQQRMEMAEGKHELAILFFDFNRFKYINDSLGHAAGDRVLQMAAERFRSHLSDDIMLARLGGDEFILLLDPMQDYAHVERVVNRIGQCLQEPLDMNGHPLYISLSIGIAVYPQNGLTPDELVKNADAAMYEAKKNAQQEAVFFTNAIGIHYENRLGLESSLRSVLCRRELELYYQYQVGLDNGQIEGMEALLRWKHPEFGFISPLDFIPIAEETGMIIPIGDWVLRTACEQQRIWKEQGYGDFRMSVNVSPYQFHDEHLADHFLEIIAETGIEPSRLVLEMTESLAIHNVERVIVQLDKLRAYGVQLAIDDFGSGYASLAYVKQLRPSILKIDRSFVSCIDDMDEDCRMAGAIVALGKALHIHVLAEGVETEAQLQFLKEAGCDEIQGYYVNRPMPESEISQQLGSAGNSFYIVKRLLDNLDRAKQ</sequence>
<dbReference type="NCBIfam" id="TIGR00254">
    <property type="entry name" value="GGDEF"/>
    <property type="match status" value="1"/>
</dbReference>